<feature type="domain" description="Guanylate cyclase" evidence="1">
    <location>
        <begin position="211"/>
        <end position="337"/>
    </location>
</feature>
<comment type="caution">
    <text evidence="2">The sequence shown here is derived from an EMBL/GenBank/DDBJ whole genome shotgun (WGS) entry which is preliminary data.</text>
</comment>
<dbReference type="Pfam" id="PF00211">
    <property type="entry name" value="Guanylate_cyc"/>
    <property type="match status" value="1"/>
</dbReference>
<dbReference type="GO" id="GO:0004016">
    <property type="term" value="F:adenylate cyclase activity"/>
    <property type="evidence" value="ECO:0007669"/>
    <property type="project" value="UniProtKB-ARBA"/>
</dbReference>
<dbReference type="GO" id="GO:0035556">
    <property type="term" value="P:intracellular signal transduction"/>
    <property type="evidence" value="ECO:0007669"/>
    <property type="project" value="InterPro"/>
</dbReference>
<dbReference type="PROSITE" id="PS50125">
    <property type="entry name" value="GUANYLATE_CYCLASE_2"/>
    <property type="match status" value="1"/>
</dbReference>
<dbReference type="PANTHER" id="PTHR43081">
    <property type="entry name" value="ADENYLATE CYCLASE, TERMINAL-DIFFERENTIATION SPECIFIC-RELATED"/>
    <property type="match status" value="1"/>
</dbReference>
<proteinExistence type="predicted"/>
<dbReference type="InterPro" id="IPR029787">
    <property type="entry name" value="Nucleotide_cyclase"/>
</dbReference>
<dbReference type="GO" id="GO:0006171">
    <property type="term" value="P:cAMP biosynthetic process"/>
    <property type="evidence" value="ECO:0007669"/>
    <property type="project" value="TreeGrafter"/>
</dbReference>
<gene>
    <name evidence="2" type="ORF">G0P99_14815</name>
</gene>
<dbReference type="SUPFAM" id="SSF55073">
    <property type="entry name" value="Nucleotide cyclase"/>
    <property type="match status" value="1"/>
</dbReference>
<dbReference type="PANTHER" id="PTHR43081:SF11">
    <property type="entry name" value="BLR2264 PROTEIN"/>
    <property type="match status" value="1"/>
</dbReference>
<accession>A0A6B2NS58</accession>
<dbReference type="InterPro" id="IPR050697">
    <property type="entry name" value="Adenylyl/Guanylyl_Cyclase_3/4"/>
</dbReference>
<dbReference type="InterPro" id="IPR001054">
    <property type="entry name" value="A/G_cyclase"/>
</dbReference>
<dbReference type="RefSeq" id="WP_164131116.1">
    <property type="nucleotide sequence ID" value="NZ_JAAGOX010000022.1"/>
</dbReference>
<dbReference type="SMART" id="SM00044">
    <property type="entry name" value="CYCc"/>
    <property type="match status" value="1"/>
</dbReference>
<dbReference type="Gene3D" id="3.30.70.1230">
    <property type="entry name" value="Nucleotide cyclase"/>
    <property type="match status" value="1"/>
</dbReference>
<evidence type="ECO:0000259" key="1">
    <source>
        <dbReference type="PROSITE" id="PS50125"/>
    </source>
</evidence>
<protein>
    <submittedName>
        <fullName evidence="2">Adenylate/guanylate cyclase domain-containing protein</fullName>
    </submittedName>
</protein>
<sequence>MTTTRTSAEITRWLLTGARAETGLAAVLDGLVERLMAAGLRIDRATIGAPLMHPIARSSFSIWVPGTGAKENELIWDEVGLERLHNSPMYPIYARGEDVDWRLDAVAEPGEYRIGAELRADGFTHYLGLALPFADGSFKGLTIQTKRAGGFSADERALLRDLVPPLAVAVEHHVQRRLAETLMDTFVGQRAGRRVLEGQIHRGDGDTLRAVIWMSDIRGFTRIASDHPPEQVIGLLNQAFEGVTRAILDRGGEVLKFIGDAVLGIFPVEQDAEGAVARAEAAVDDLRAAMAAPDWPEAMRIGVALHLGEVFYGNIGGRERLDFTVIGAAVNLVARVEGLCAELREPVLVTGDVARLSRRTYRDKGRHRVKGVADPVAVFAPEV</sequence>
<dbReference type="EMBL" id="JAAGOX010000022">
    <property type="protein sequence ID" value="NDW46238.1"/>
    <property type="molecule type" value="Genomic_DNA"/>
</dbReference>
<reference evidence="2" key="1">
    <citation type="submission" date="2020-02" db="EMBL/GenBank/DDBJ databases">
        <title>Delineation of the pyrene-degrading pathway in Roseobacter clade bacteria by genomic analysis.</title>
        <authorList>
            <person name="Zhou H."/>
            <person name="Wang H."/>
        </authorList>
    </citation>
    <scope>NUCLEOTIDE SEQUENCE</scope>
    <source>
        <strain evidence="2">PrR005</strain>
    </source>
</reference>
<name>A0A6B2NS58_9RHOB</name>
<evidence type="ECO:0000313" key="2">
    <source>
        <dbReference type="EMBL" id="NDW46238.1"/>
    </source>
</evidence>
<organism evidence="2">
    <name type="scientific">Ruegeria sp. PrR005</name>
    <dbReference type="NCBI Taxonomy" id="2706882"/>
    <lineage>
        <taxon>Bacteria</taxon>
        <taxon>Pseudomonadati</taxon>
        <taxon>Pseudomonadota</taxon>
        <taxon>Alphaproteobacteria</taxon>
        <taxon>Rhodobacterales</taxon>
        <taxon>Roseobacteraceae</taxon>
        <taxon>Ruegeria</taxon>
    </lineage>
</organism>
<dbReference type="CDD" id="cd07302">
    <property type="entry name" value="CHD"/>
    <property type="match status" value="1"/>
</dbReference>
<dbReference type="AlphaFoldDB" id="A0A6B2NS58"/>